<dbReference type="EMBL" id="JAVXZY010000001">
    <property type="protein sequence ID" value="MDT8998370.1"/>
    <property type="molecule type" value="Genomic_DNA"/>
</dbReference>
<proteinExistence type="predicted"/>
<organism evidence="2 3">
    <name type="scientific">Roseateles aquae</name>
    <dbReference type="NCBI Taxonomy" id="3077235"/>
    <lineage>
        <taxon>Bacteria</taxon>
        <taxon>Pseudomonadati</taxon>
        <taxon>Pseudomonadota</taxon>
        <taxon>Betaproteobacteria</taxon>
        <taxon>Burkholderiales</taxon>
        <taxon>Sphaerotilaceae</taxon>
        <taxon>Roseateles</taxon>
    </lineage>
</organism>
<evidence type="ECO:0000313" key="2">
    <source>
        <dbReference type="EMBL" id="MDT8998370.1"/>
    </source>
</evidence>
<dbReference type="RefSeq" id="WP_315648690.1">
    <property type="nucleotide sequence ID" value="NZ_JAVXZY010000001.1"/>
</dbReference>
<evidence type="ECO:0000256" key="1">
    <source>
        <dbReference type="SAM" id="MobiDB-lite"/>
    </source>
</evidence>
<dbReference type="Proteomes" id="UP001246372">
    <property type="component" value="Unassembled WGS sequence"/>
</dbReference>
<name>A0ABU3P814_9BURK</name>
<feature type="region of interest" description="Disordered" evidence="1">
    <location>
        <begin position="50"/>
        <end position="114"/>
    </location>
</feature>
<feature type="compositionally biased region" description="Basic and acidic residues" evidence="1">
    <location>
        <begin position="99"/>
        <end position="114"/>
    </location>
</feature>
<gene>
    <name evidence="2" type="ORF">RQP53_03660</name>
</gene>
<sequence>MQRDLQPTSEDLQTAWDLVAHRDWPSLHELALAAARYKVLQGAALRVARGERVTRDNTPEPQAPAVQTPAHAGASHAPHSQHRSAGPVLPSVHPHSHARAFDAKRAAAGDRDDD</sequence>
<reference evidence="2" key="1">
    <citation type="submission" date="2023-09" db="EMBL/GenBank/DDBJ databases">
        <title>Paucibacter sp. APW11 Genome sequencing and assembly.</title>
        <authorList>
            <person name="Kim I."/>
        </authorList>
    </citation>
    <scope>NUCLEOTIDE SEQUENCE</scope>
    <source>
        <strain evidence="2">APW11</strain>
    </source>
</reference>
<protein>
    <submittedName>
        <fullName evidence="2">Uncharacterized protein</fullName>
    </submittedName>
</protein>
<feature type="compositionally biased region" description="Low complexity" evidence="1">
    <location>
        <begin position="69"/>
        <end position="78"/>
    </location>
</feature>
<keyword evidence="3" id="KW-1185">Reference proteome</keyword>
<evidence type="ECO:0000313" key="3">
    <source>
        <dbReference type="Proteomes" id="UP001246372"/>
    </source>
</evidence>
<comment type="caution">
    <text evidence="2">The sequence shown here is derived from an EMBL/GenBank/DDBJ whole genome shotgun (WGS) entry which is preliminary data.</text>
</comment>
<accession>A0ABU3P814</accession>